<gene>
    <name evidence="1" type="ORF">V6257_12180</name>
</gene>
<accession>A0ABU9H1U7</accession>
<reference evidence="1 2" key="1">
    <citation type="submission" date="2024-02" db="EMBL/GenBank/DDBJ databases">
        <title>Bacteria isolated from the canopy kelp, Nereocystis luetkeana.</title>
        <authorList>
            <person name="Pfister C.A."/>
            <person name="Younker I.T."/>
            <person name="Light S.H."/>
        </authorList>
    </citation>
    <scope>NUCLEOTIDE SEQUENCE [LARGE SCALE GENOMIC DNA]</scope>
    <source>
        <strain evidence="1 2">TI.1.03</strain>
    </source>
</reference>
<evidence type="ECO:0000313" key="2">
    <source>
        <dbReference type="Proteomes" id="UP001371391"/>
    </source>
</evidence>
<organism evidence="1 2">
    <name type="scientific">Pseudoalteromonas issachenkonii</name>
    <dbReference type="NCBI Taxonomy" id="152297"/>
    <lineage>
        <taxon>Bacteria</taxon>
        <taxon>Pseudomonadati</taxon>
        <taxon>Pseudomonadota</taxon>
        <taxon>Gammaproteobacteria</taxon>
        <taxon>Alteromonadales</taxon>
        <taxon>Pseudoalteromonadaceae</taxon>
        <taxon>Pseudoalteromonas</taxon>
    </lineage>
</organism>
<proteinExistence type="predicted"/>
<dbReference type="RefSeq" id="WP_341602979.1">
    <property type="nucleotide sequence ID" value="NZ_JBAKAW010000010.1"/>
</dbReference>
<evidence type="ECO:0000313" key="1">
    <source>
        <dbReference type="EMBL" id="MEL0655795.1"/>
    </source>
</evidence>
<protein>
    <submittedName>
        <fullName evidence="1">Uncharacterized protein</fullName>
    </submittedName>
</protein>
<keyword evidence="2" id="KW-1185">Reference proteome</keyword>
<name>A0ABU9H1U7_9GAMM</name>
<comment type="caution">
    <text evidence="1">The sequence shown here is derived from an EMBL/GenBank/DDBJ whole genome shotgun (WGS) entry which is preliminary data.</text>
</comment>
<dbReference type="Proteomes" id="UP001371391">
    <property type="component" value="Unassembled WGS sequence"/>
</dbReference>
<dbReference type="EMBL" id="JBAKAW010000010">
    <property type="protein sequence ID" value="MEL0655795.1"/>
    <property type="molecule type" value="Genomic_DNA"/>
</dbReference>
<sequence length="139" mass="15869">MERYAYLDTWDKLQSEEFKSVFNYALNMAKSNYTNLTLVVNNVSHNSDFISKFLSQVDVNKLAKGDSLKIQEVQVNLKSSFSIKSYNNYGVFCAFHPSDNLLQSMESTTDPQAIVVLGEQEPHIHAWLKKASGKILRKE</sequence>